<reference evidence="2 3" key="1">
    <citation type="submission" date="2018-01" db="EMBL/GenBank/DDBJ databases">
        <title>Draft genome sequence of Paucibacter aquatile CR182 isolated from freshwater of the Nakdong River.</title>
        <authorList>
            <person name="Choi A."/>
            <person name="Chung E.J."/>
        </authorList>
    </citation>
    <scope>NUCLEOTIDE SEQUENCE [LARGE SCALE GENOMIC DNA]</scope>
    <source>
        <strain evidence="2 3">CR182</strain>
    </source>
</reference>
<sequence length="63" mass="7329">MNVGIRFFLFGMFVLLGLALLVLIFVKFEAASDQRRRQILLAFYINLVVFCLLSIVSAFIDWR</sequence>
<name>A0A2N8KU18_9BURK</name>
<keyword evidence="1" id="KW-0812">Transmembrane</keyword>
<keyword evidence="1" id="KW-0472">Membrane</keyword>
<dbReference type="EMBL" id="POSP01000003">
    <property type="protein sequence ID" value="PND36943.1"/>
    <property type="molecule type" value="Genomic_DNA"/>
</dbReference>
<organism evidence="2 3">
    <name type="scientific">Kinneretia aquatilis</name>
    <dbReference type="NCBI Taxonomy" id="2070761"/>
    <lineage>
        <taxon>Bacteria</taxon>
        <taxon>Pseudomonadati</taxon>
        <taxon>Pseudomonadota</taxon>
        <taxon>Betaproteobacteria</taxon>
        <taxon>Burkholderiales</taxon>
        <taxon>Sphaerotilaceae</taxon>
        <taxon>Roseateles</taxon>
    </lineage>
</organism>
<accession>A0A2N8KU18</accession>
<evidence type="ECO:0000313" key="3">
    <source>
        <dbReference type="Proteomes" id="UP000235916"/>
    </source>
</evidence>
<dbReference type="Proteomes" id="UP000235916">
    <property type="component" value="Unassembled WGS sequence"/>
</dbReference>
<evidence type="ECO:0000313" key="2">
    <source>
        <dbReference type="EMBL" id="PND36943.1"/>
    </source>
</evidence>
<comment type="caution">
    <text evidence="2">The sequence shown here is derived from an EMBL/GenBank/DDBJ whole genome shotgun (WGS) entry which is preliminary data.</text>
</comment>
<dbReference type="AlphaFoldDB" id="A0A2N8KU18"/>
<feature type="transmembrane region" description="Helical" evidence="1">
    <location>
        <begin position="38"/>
        <end position="60"/>
    </location>
</feature>
<feature type="transmembrane region" description="Helical" evidence="1">
    <location>
        <begin position="6"/>
        <end position="26"/>
    </location>
</feature>
<keyword evidence="3" id="KW-1185">Reference proteome</keyword>
<evidence type="ECO:0000256" key="1">
    <source>
        <dbReference type="SAM" id="Phobius"/>
    </source>
</evidence>
<keyword evidence="1" id="KW-1133">Transmembrane helix</keyword>
<proteinExistence type="predicted"/>
<protein>
    <submittedName>
        <fullName evidence="2">Uncharacterized protein</fullName>
    </submittedName>
</protein>
<gene>
    <name evidence="2" type="ORF">C1O66_04920</name>
</gene>